<accession>A0A0K9PZ92</accession>
<dbReference type="GO" id="GO:0030015">
    <property type="term" value="C:CCR4-NOT core complex"/>
    <property type="evidence" value="ECO:0000318"/>
    <property type="project" value="GO_Central"/>
</dbReference>
<dbReference type="STRING" id="29655.A0A0K9PZ92"/>
<dbReference type="InterPro" id="IPR007282">
    <property type="entry name" value="NOT2/3/5_C"/>
</dbReference>
<dbReference type="Pfam" id="PF04153">
    <property type="entry name" value="NOT2_3_5_C"/>
    <property type="match status" value="1"/>
</dbReference>
<evidence type="ECO:0000313" key="9">
    <source>
        <dbReference type="Proteomes" id="UP000036987"/>
    </source>
</evidence>
<keyword evidence="9" id="KW-1185">Reference proteome</keyword>
<proteinExistence type="inferred from homology"/>
<feature type="repeat" description="PPR" evidence="5">
    <location>
        <begin position="187"/>
        <end position="221"/>
    </location>
</feature>
<dbReference type="Pfam" id="PF12854">
    <property type="entry name" value="PPR_1"/>
    <property type="match status" value="1"/>
</dbReference>
<dbReference type="PANTHER" id="PTHR23326">
    <property type="entry name" value="CCR4 NOT-RELATED"/>
    <property type="match status" value="1"/>
</dbReference>
<dbReference type="Gene3D" id="1.25.40.10">
    <property type="entry name" value="Tetratricopeptide repeat domain"/>
    <property type="match status" value="1"/>
</dbReference>
<dbReference type="Pfam" id="PF23276">
    <property type="entry name" value="TPR_24"/>
    <property type="match status" value="1"/>
</dbReference>
<keyword evidence="2" id="KW-0677">Repeat</keyword>
<evidence type="ECO:0000256" key="3">
    <source>
        <dbReference type="ARBA" id="ARBA00023015"/>
    </source>
</evidence>
<evidence type="ECO:0000256" key="1">
    <source>
        <dbReference type="ARBA" id="ARBA00007682"/>
    </source>
</evidence>
<dbReference type="NCBIfam" id="TIGR00756">
    <property type="entry name" value="PPR"/>
    <property type="match status" value="2"/>
</dbReference>
<organism evidence="8 9">
    <name type="scientific">Zostera marina</name>
    <name type="common">Eelgrass</name>
    <dbReference type="NCBI Taxonomy" id="29655"/>
    <lineage>
        <taxon>Eukaryota</taxon>
        <taxon>Viridiplantae</taxon>
        <taxon>Streptophyta</taxon>
        <taxon>Embryophyta</taxon>
        <taxon>Tracheophyta</taxon>
        <taxon>Spermatophyta</taxon>
        <taxon>Magnoliopsida</taxon>
        <taxon>Liliopsida</taxon>
        <taxon>Zosteraceae</taxon>
        <taxon>Zostera</taxon>
    </lineage>
</organism>
<dbReference type="InterPro" id="IPR038635">
    <property type="entry name" value="CCR4-NOT_su2/3/5_C_sf"/>
</dbReference>
<keyword evidence="3" id="KW-0805">Transcription regulation</keyword>
<name>A0A0K9PZ92_ZOSMR</name>
<evidence type="ECO:0000259" key="7">
    <source>
        <dbReference type="Pfam" id="PF23276"/>
    </source>
</evidence>
<evidence type="ECO:0000256" key="2">
    <source>
        <dbReference type="ARBA" id="ARBA00022737"/>
    </source>
</evidence>
<feature type="repeat" description="PPR" evidence="5">
    <location>
        <begin position="152"/>
        <end position="186"/>
    </location>
</feature>
<dbReference type="EMBL" id="LFYR01000379">
    <property type="protein sequence ID" value="KMZ74229.1"/>
    <property type="molecule type" value="Genomic_DNA"/>
</dbReference>
<comment type="similarity">
    <text evidence="1">Belongs to the CNOT2/3/5 family.</text>
</comment>
<evidence type="ECO:0000256" key="4">
    <source>
        <dbReference type="ARBA" id="ARBA00023163"/>
    </source>
</evidence>
<dbReference type="InterPro" id="IPR040168">
    <property type="entry name" value="Not2/3/5"/>
</dbReference>
<dbReference type="Gene3D" id="2.30.30.1020">
    <property type="entry name" value="CCR4-NOT complex subunit 2/3/5, C-terminal domain"/>
    <property type="match status" value="1"/>
</dbReference>
<dbReference type="GO" id="GO:0006355">
    <property type="term" value="P:regulation of DNA-templated transcription"/>
    <property type="evidence" value="ECO:0007669"/>
    <property type="project" value="InterPro"/>
</dbReference>
<dbReference type="GO" id="GO:0000932">
    <property type="term" value="C:P-body"/>
    <property type="evidence" value="ECO:0000318"/>
    <property type="project" value="GO_Central"/>
</dbReference>
<reference evidence="9" key="1">
    <citation type="journal article" date="2016" name="Nature">
        <title>The genome of the seagrass Zostera marina reveals angiosperm adaptation to the sea.</title>
        <authorList>
            <person name="Olsen J.L."/>
            <person name="Rouze P."/>
            <person name="Verhelst B."/>
            <person name="Lin Y.-C."/>
            <person name="Bayer T."/>
            <person name="Collen J."/>
            <person name="Dattolo E."/>
            <person name="De Paoli E."/>
            <person name="Dittami S."/>
            <person name="Maumus F."/>
            <person name="Michel G."/>
            <person name="Kersting A."/>
            <person name="Lauritano C."/>
            <person name="Lohaus R."/>
            <person name="Toepel M."/>
            <person name="Tonon T."/>
            <person name="Vanneste K."/>
            <person name="Amirebrahimi M."/>
            <person name="Brakel J."/>
            <person name="Bostroem C."/>
            <person name="Chovatia M."/>
            <person name="Grimwood J."/>
            <person name="Jenkins J.W."/>
            <person name="Jueterbock A."/>
            <person name="Mraz A."/>
            <person name="Stam W.T."/>
            <person name="Tice H."/>
            <person name="Bornberg-Bauer E."/>
            <person name="Green P.J."/>
            <person name="Pearson G.A."/>
            <person name="Procaccini G."/>
            <person name="Duarte C.M."/>
            <person name="Schmutz J."/>
            <person name="Reusch T.B.H."/>
            <person name="Van de Peer Y."/>
        </authorList>
    </citation>
    <scope>NUCLEOTIDE SEQUENCE [LARGE SCALE GENOMIC DNA]</scope>
    <source>
        <strain evidence="9">cv. Finnish</strain>
    </source>
</reference>
<dbReference type="GO" id="GO:0000289">
    <property type="term" value="P:nuclear-transcribed mRNA poly(A) tail shortening"/>
    <property type="evidence" value="ECO:0000318"/>
    <property type="project" value="GO_Central"/>
</dbReference>
<dbReference type="InterPro" id="IPR057027">
    <property type="entry name" value="TPR_mt"/>
</dbReference>
<dbReference type="InterPro" id="IPR011990">
    <property type="entry name" value="TPR-like_helical_dom_sf"/>
</dbReference>
<dbReference type="Proteomes" id="UP000036987">
    <property type="component" value="Unassembled WGS sequence"/>
</dbReference>
<dbReference type="AlphaFoldDB" id="A0A0K9PZ92"/>
<dbReference type="OrthoDB" id="25391at2759"/>
<feature type="domain" description="Pentatricopeptide repeat-containing protein-mitochondrial" evidence="7">
    <location>
        <begin position="179"/>
        <end position="259"/>
    </location>
</feature>
<evidence type="ECO:0000259" key="6">
    <source>
        <dbReference type="Pfam" id="PF04153"/>
    </source>
</evidence>
<sequence length="280" mass="32594">MYIFISIQISAYSTPHVPSGFLHIRGNHDLMGWTSPQNRCGHLLRLPNFRIDLTILGMDLTILGLNLNSTGTLYKTFGSPWSEEPLKGDPEYSVPSCYFAKQPPPLQKGHFSKFQLETLFYIFYSMPKDEAQLYSAHELTLKEMKNRGLKPNTRAYNAMIGGFSQLGWMDEARTMFDEAKKTHSKLGRFSYHILIQKYIQMGEFEDSLRCFYEMKEDEIELDADDYRKLIVSLCQKSLDCRTAQKLLKEMQDDEVQVNRRTRRLVAMGRWHVENIFDEAC</sequence>
<keyword evidence="4" id="KW-0804">Transcription</keyword>
<dbReference type="InterPro" id="IPR002885">
    <property type="entry name" value="PPR_rpt"/>
</dbReference>
<feature type="domain" description="NOT2/NOT3/NOT5 C-terminal" evidence="6">
    <location>
        <begin position="74"/>
        <end position="142"/>
    </location>
</feature>
<protein>
    <submittedName>
        <fullName evidence="8">Uncharacterized protein</fullName>
    </submittedName>
</protein>
<evidence type="ECO:0000256" key="5">
    <source>
        <dbReference type="PROSITE-ProRule" id="PRU00708"/>
    </source>
</evidence>
<evidence type="ECO:0000313" key="8">
    <source>
        <dbReference type="EMBL" id="KMZ74229.1"/>
    </source>
</evidence>
<comment type="caution">
    <text evidence="8">The sequence shown here is derived from an EMBL/GenBank/DDBJ whole genome shotgun (WGS) entry which is preliminary data.</text>
</comment>
<gene>
    <name evidence="8" type="ORF">ZOSMA_132G00020</name>
</gene>
<dbReference type="PROSITE" id="PS51375">
    <property type="entry name" value="PPR"/>
    <property type="match status" value="2"/>
</dbReference>